<gene>
    <name evidence="1" type="ORF">HIR71_11770</name>
</gene>
<evidence type="ECO:0000313" key="2">
    <source>
        <dbReference type="Proteomes" id="UP000562124"/>
    </source>
</evidence>
<accession>A0A7Y0M1U2</accession>
<organism evidence="1 2">
    <name type="scientific">Cellulomonas fimi</name>
    <dbReference type="NCBI Taxonomy" id="1708"/>
    <lineage>
        <taxon>Bacteria</taxon>
        <taxon>Bacillati</taxon>
        <taxon>Actinomycetota</taxon>
        <taxon>Actinomycetes</taxon>
        <taxon>Micrococcales</taxon>
        <taxon>Cellulomonadaceae</taxon>
        <taxon>Cellulomonas</taxon>
    </lineage>
</organism>
<dbReference type="NCBIfam" id="TIGR03089">
    <property type="entry name" value="TIGR03089 family protein"/>
    <property type="match status" value="1"/>
</dbReference>
<proteinExistence type="predicted"/>
<name>A0A7Y0M1U2_CELFI</name>
<protein>
    <submittedName>
        <fullName evidence="1">TIGR03089 family protein</fullName>
    </submittedName>
</protein>
<dbReference type="Proteomes" id="UP000562124">
    <property type="component" value="Unassembled WGS sequence"/>
</dbReference>
<comment type="caution">
    <text evidence="1">The sequence shown here is derived from an EMBL/GenBank/DDBJ whole genome shotgun (WGS) entry which is preliminary data.</text>
</comment>
<evidence type="ECO:0000313" key="1">
    <source>
        <dbReference type="EMBL" id="NMR20887.1"/>
    </source>
</evidence>
<dbReference type="Gene3D" id="3.40.50.12780">
    <property type="entry name" value="N-terminal domain of ligase-like"/>
    <property type="match status" value="1"/>
</dbReference>
<sequence>MASVLELVTADPGRPRLTWYGPGGERIELSGAVLANWVAKTTNLLVEEFNAGPGVRVGLDLPAHWRTVVWALAAWRCGACVVLGEEAGAADVVVTDRPDRHDGAAQLVAVGLPALARRFDGELPRGAVDAAEAVMTYGDVVGWVPEVEPGVDALDAATADRLAHSGLMSWALDAATAPPGARILVRLDQGRSDAVTTALQGVLGILARDGSAVMLAPQLADELDADRARLERLAATERVTADRA</sequence>
<dbReference type="SUPFAM" id="SSF56801">
    <property type="entry name" value="Acetyl-CoA synthetase-like"/>
    <property type="match status" value="1"/>
</dbReference>
<keyword evidence="2" id="KW-1185">Reference proteome</keyword>
<reference evidence="1 2" key="1">
    <citation type="submission" date="2020-04" db="EMBL/GenBank/DDBJ databases">
        <title>Sequencing and Assembly of C. fimi.</title>
        <authorList>
            <person name="Ramsey A.R."/>
        </authorList>
    </citation>
    <scope>NUCLEOTIDE SEQUENCE [LARGE SCALE GENOMIC DNA]</scope>
    <source>
        <strain evidence="1 2">SB</strain>
    </source>
</reference>
<dbReference type="EMBL" id="JABCJJ010000018">
    <property type="protein sequence ID" value="NMR20887.1"/>
    <property type="molecule type" value="Genomic_DNA"/>
</dbReference>
<dbReference type="InterPro" id="IPR017523">
    <property type="entry name" value="Rv3268"/>
</dbReference>
<dbReference type="AlphaFoldDB" id="A0A7Y0M1U2"/>
<dbReference type="InterPro" id="IPR042099">
    <property type="entry name" value="ANL_N_sf"/>
</dbReference>